<dbReference type="AlphaFoldDB" id="S7YZ61"/>
<dbReference type="Gene3D" id="3.10.450.620">
    <property type="entry name" value="JHP933, nucleotidyltransferase-like core domain"/>
    <property type="match status" value="1"/>
</dbReference>
<dbReference type="PATRIC" id="fig|1340485.3.peg.1860"/>
<dbReference type="InterPro" id="IPR014942">
    <property type="entry name" value="AbiEii"/>
</dbReference>
<proteinExistence type="predicted"/>
<dbReference type="Proteomes" id="UP000014970">
    <property type="component" value="Unassembled WGS sequence"/>
</dbReference>
<organism evidence="1 2">
    <name type="scientific">Streptococcus mitis 18/56</name>
    <dbReference type="NCBI Taxonomy" id="1340485"/>
    <lineage>
        <taxon>Bacteria</taxon>
        <taxon>Bacillati</taxon>
        <taxon>Bacillota</taxon>
        <taxon>Bacilli</taxon>
        <taxon>Lactobacillales</taxon>
        <taxon>Streptococcaceae</taxon>
        <taxon>Streptococcus</taxon>
        <taxon>Streptococcus mitis group</taxon>
    </lineage>
</organism>
<sequence length="66" mass="7542">MKPDDIRNTILKAIFSDSDLKENLVLKGGTALKLHNITDRSSQDLDFSIEESIRYDKDVEGKNYKV</sequence>
<evidence type="ECO:0000313" key="1">
    <source>
        <dbReference type="EMBL" id="EPR93273.1"/>
    </source>
</evidence>
<evidence type="ECO:0000313" key="2">
    <source>
        <dbReference type="Proteomes" id="UP000014970"/>
    </source>
</evidence>
<dbReference type="EMBL" id="ATAA01000023">
    <property type="protein sequence ID" value="EPR93273.1"/>
    <property type="molecule type" value="Genomic_DNA"/>
</dbReference>
<evidence type="ECO:0008006" key="3">
    <source>
        <dbReference type="Google" id="ProtNLM"/>
    </source>
</evidence>
<protein>
    <recommendedName>
        <fullName evidence="3">Nucleotidyl transferase AbiEii/AbiGii toxin family protein</fullName>
    </recommendedName>
</protein>
<dbReference type="Pfam" id="PF08843">
    <property type="entry name" value="AbiEii"/>
    <property type="match status" value="1"/>
</dbReference>
<comment type="caution">
    <text evidence="1">The sequence shown here is derived from an EMBL/GenBank/DDBJ whole genome shotgun (WGS) entry which is preliminary data.</text>
</comment>
<reference evidence="1 2" key="1">
    <citation type="submission" date="2013-06" db="EMBL/GenBank/DDBJ databases">
        <title>Genome sequencing of Streptococcus mitis strains.</title>
        <authorList>
            <person name="Ikryannikova L.N."/>
            <person name="Ilina E.N."/>
            <person name="Kostryukova E.S."/>
            <person name="Semashko T.A."/>
            <person name="Savinova T.A."/>
            <person name="Karpova I.Y."/>
            <person name="Larin A.K."/>
            <person name="Ischenko D.S."/>
            <person name="Dubovickaya V.A."/>
            <person name="Sidorenko S.V."/>
            <person name="Govorun V.M."/>
        </authorList>
    </citation>
    <scope>NUCLEOTIDE SEQUENCE [LARGE SCALE GENOMIC DNA]</scope>
    <source>
        <strain evidence="1 2">18/56</strain>
    </source>
</reference>
<accession>S7YZ61</accession>
<name>S7YZ61_STRMT</name>
<gene>
    <name evidence="1" type="ORF">M059_08860</name>
</gene>